<evidence type="ECO:0008006" key="3">
    <source>
        <dbReference type="Google" id="ProtNLM"/>
    </source>
</evidence>
<gene>
    <name evidence="1" type="ORF">CE91St3_31800</name>
</gene>
<accession>A0AA37KFQ4</accession>
<evidence type="ECO:0000313" key="1">
    <source>
        <dbReference type="EMBL" id="GKH73317.1"/>
    </source>
</evidence>
<dbReference type="EMBL" id="BQNZ01000003">
    <property type="protein sequence ID" value="GKH73317.1"/>
    <property type="molecule type" value="Genomic_DNA"/>
</dbReference>
<reference evidence="1" key="1">
    <citation type="submission" date="2022-01" db="EMBL/GenBank/DDBJ databases">
        <title>Novel bile acid biosynthetic pathways are enriched in the microbiome of centenarians.</title>
        <authorList>
            <person name="Sato Y."/>
            <person name="Atarashi K."/>
            <person name="Plichta R.D."/>
            <person name="Arai Y."/>
            <person name="Sasajima S."/>
            <person name="Kearney M.S."/>
            <person name="Suda W."/>
            <person name="Takeshita K."/>
            <person name="Sasaki T."/>
            <person name="Okamoto S."/>
            <person name="Skelly N.A."/>
            <person name="Okamura Y."/>
            <person name="Vlamakis H."/>
            <person name="Li Y."/>
            <person name="Tanoue T."/>
            <person name="Takei H."/>
            <person name="Nittono H."/>
            <person name="Narushima S."/>
            <person name="Irie J."/>
            <person name="Itoh H."/>
            <person name="Moriya K."/>
            <person name="Sugiura Y."/>
            <person name="Suematsu M."/>
            <person name="Moritoki N."/>
            <person name="Shibata S."/>
            <person name="Littman R.D."/>
            <person name="Fischbach A.M."/>
            <person name="Uwamino Y."/>
            <person name="Inoue T."/>
            <person name="Honda A."/>
            <person name="Hattori M."/>
            <person name="Murai T."/>
            <person name="Xavier J.R."/>
            <person name="Hirose N."/>
            <person name="Honda K."/>
        </authorList>
    </citation>
    <scope>NUCLEOTIDE SEQUENCE</scope>
    <source>
        <strain evidence="1">CE91-St3</strain>
    </source>
</reference>
<proteinExistence type="predicted"/>
<dbReference type="RefSeq" id="WP_075965544.1">
    <property type="nucleotide sequence ID" value="NZ_BQNZ01000003.1"/>
</dbReference>
<evidence type="ECO:0000313" key="2">
    <source>
        <dbReference type="Proteomes" id="UP001055114"/>
    </source>
</evidence>
<dbReference type="Proteomes" id="UP001055114">
    <property type="component" value="Unassembled WGS sequence"/>
</dbReference>
<name>A0AA37KFQ4_9BACT</name>
<organism evidence="1 2">
    <name type="scientific">Parabacteroides merdae</name>
    <dbReference type="NCBI Taxonomy" id="46503"/>
    <lineage>
        <taxon>Bacteria</taxon>
        <taxon>Pseudomonadati</taxon>
        <taxon>Bacteroidota</taxon>
        <taxon>Bacteroidia</taxon>
        <taxon>Bacteroidales</taxon>
        <taxon>Tannerellaceae</taxon>
        <taxon>Parabacteroides</taxon>
    </lineage>
</organism>
<dbReference type="Pfam" id="PF13155">
    <property type="entry name" value="Toprim_2"/>
    <property type="match status" value="1"/>
</dbReference>
<protein>
    <recommendedName>
        <fullName evidence="3">DUF3991 domain-containing protein</fullName>
    </recommendedName>
</protein>
<sequence>MEKKSVREKIEEICNGRLPSLYDVATKIGFKKDPMECSQRSVCMRIGAAGGGEKILIYDNGQKYKNLRSGKCGDVVAMSIEFMDRFSNYSHNWTSFYKEWQDYYGSVQNMFVERHAASNFQEETRAYIPFTPERWETKPFGPTSNVSLKSYLQYIRCIDRDTLAEMCGFFNTIKDTKYGTHNGKDIVNIGFPLYRVGEDTPCGFEIKNVGYKRTAPGSDVSMGMWSATRANLQDVKRIFFFESAIDAISYVSVDRMKAAETGTPRKINLDTDLLVSCAGGPKIGQVVSLKKACPQAQVIAEFDLDRAGHKHDIILNNIWSNQTIQISNVNKREEKLFTAEKVCTEEGKKEIQDLKDAGWSSYFRKDGSTLMYRSNLVGHEVKFNGQTVNLGLDELTLPKLANSFRDYRIMIDREKPIRGNYIKVVNDQQVSVAVKDWNDRAIADKQQRRAGLQRSVEKIGVIKQHQQEKEAVEQAQRDAQIAKANERIQNKSGRKI</sequence>
<comment type="caution">
    <text evidence="1">The sequence shown here is derived from an EMBL/GenBank/DDBJ whole genome shotgun (WGS) entry which is preliminary data.</text>
</comment>
<dbReference type="AlphaFoldDB" id="A0AA37KFQ4"/>